<evidence type="ECO:0000313" key="4">
    <source>
        <dbReference type="Proteomes" id="UP000038009"/>
    </source>
</evidence>
<feature type="compositionally biased region" description="Acidic residues" evidence="2">
    <location>
        <begin position="13"/>
        <end position="24"/>
    </location>
</feature>
<keyword evidence="4" id="KW-1185">Reference proteome</keyword>
<dbReference type="PANTHER" id="PTHR16275">
    <property type="entry name" value="COILED-COIL DOMAIN-CONTAINING PROTEIN 40"/>
    <property type="match status" value="1"/>
</dbReference>
<feature type="coiled-coil region" evidence="1">
    <location>
        <begin position="607"/>
        <end position="634"/>
    </location>
</feature>
<name>A0A0N1I582_LEPSE</name>
<evidence type="ECO:0000256" key="2">
    <source>
        <dbReference type="SAM" id="MobiDB-lite"/>
    </source>
</evidence>
<evidence type="ECO:0000256" key="1">
    <source>
        <dbReference type="SAM" id="Coils"/>
    </source>
</evidence>
<keyword evidence="1" id="KW-0175">Coiled coil</keyword>
<organism evidence="3 4">
    <name type="scientific">Leptomonas seymouri</name>
    <dbReference type="NCBI Taxonomy" id="5684"/>
    <lineage>
        <taxon>Eukaryota</taxon>
        <taxon>Discoba</taxon>
        <taxon>Euglenozoa</taxon>
        <taxon>Kinetoplastea</taxon>
        <taxon>Metakinetoplastina</taxon>
        <taxon>Trypanosomatida</taxon>
        <taxon>Trypanosomatidae</taxon>
        <taxon>Leishmaniinae</taxon>
        <taxon>Leptomonas</taxon>
    </lineage>
</organism>
<evidence type="ECO:0000313" key="3">
    <source>
        <dbReference type="EMBL" id="KPI87792.1"/>
    </source>
</evidence>
<dbReference type="Proteomes" id="UP000038009">
    <property type="component" value="Unassembled WGS sequence"/>
</dbReference>
<dbReference type="AlphaFoldDB" id="A0A0N1I582"/>
<feature type="coiled-coil region" evidence="1">
    <location>
        <begin position="98"/>
        <end position="518"/>
    </location>
</feature>
<feature type="coiled-coil region" evidence="1">
    <location>
        <begin position="761"/>
        <end position="818"/>
    </location>
</feature>
<evidence type="ECO:0008006" key="5">
    <source>
        <dbReference type="Google" id="ProtNLM"/>
    </source>
</evidence>
<reference evidence="3 4" key="1">
    <citation type="journal article" date="2015" name="PLoS Pathog.">
        <title>Leptomonas seymouri: Adaptations to the Dixenous Life Cycle Analyzed by Genome Sequencing, Transcriptome Profiling and Co-infection with Leishmania donovani.</title>
        <authorList>
            <person name="Kraeva N."/>
            <person name="Butenko A."/>
            <person name="Hlavacova J."/>
            <person name="Kostygov A."/>
            <person name="Myskova J."/>
            <person name="Grybchuk D."/>
            <person name="Lestinova T."/>
            <person name="Votypka J."/>
            <person name="Volf P."/>
            <person name="Opperdoes F."/>
            <person name="Flegontov P."/>
            <person name="Lukes J."/>
            <person name="Yurchenko V."/>
        </authorList>
    </citation>
    <scope>NUCLEOTIDE SEQUENCE [LARGE SCALE GENOMIC DNA]</scope>
    <source>
        <strain evidence="3 4">ATCC 30220</strain>
    </source>
</reference>
<feature type="region of interest" description="Disordered" evidence="2">
    <location>
        <begin position="1"/>
        <end position="26"/>
    </location>
</feature>
<dbReference type="OMA" id="RMQRIQK"/>
<dbReference type="Gene3D" id="1.10.287.1490">
    <property type="match status" value="1"/>
</dbReference>
<proteinExistence type="predicted"/>
<dbReference type="Pfam" id="PF08647">
    <property type="entry name" value="BRE1"/>
    <property type="match status" value="1"/>
</dbReference>
<dbReference type="PANTHER" id="PTHR16275:SF8">
    <property type="entry name" value="COILED-COIL DOMAIN-CONTAINING PROTEIN 40"/>
    <property type="match status" value="1"/>
</dbReference>
<dbReference type="OrthoDB" id="188741at2759"/>
<accession>A0A0N1I582</accession>
<feature type="coiled-coil region" evidence="1">
    <location>
        <begin position="35"/>
        <end position="62"/>
    </location>
</feature>
<gene>
    <name evidence="3" type="ORF">ABL78_3091</name>
</gene>
<dbReference type="InterPro" id="IPR037386">
    <property type="entry name" value="CCDC40"/>
</dbReference>
<sequence>MPSSKEGSSPYESDSDISEIDPESDILAPVQRRIEEQLRKHVQEVTQQLHETNNELSSVEKERETCGVDLYNAQQHLAKLQETFETYHEKHTSIQQQHEEKLRAREELSSAADSAQKKVDDMQRQLSRYQDELAKLTETLAKVERFNAELKDEVELERRAAHKTEDDITNLEKAKLRQDALILSLQERIKVLENESASLNEQVSGQRDETKRARETLADAMSEMEAIVMEKKQLVQQWRSSLIGMQRRQDAVKKTEEALQQQKDDLLVLENEITGCRRDVRAAQVENTKLTEFMSRIDNEIVILEKQMDGLLAKKEESTQTYALLEKAIASTTEERKAIEFQFKGKSAVLSDVEKQIAKHAKAIVDMENEVLVHLSKQTTLKQESQGSLQEVQRIKDLIRAKEQQVAQMENELARIRVDALQSKAYNETLATTLADLEEDLQSRSTMIERMQADIRRRNDEIDRKQKQLDQLNHQYEQILALQSDAHGEHVGPLEATINSLSKAITTKSSENEALQQEWIRLQTELVNYTNTMNDINDAILDAQAKATILSQKKDRLLSNINERRQQITLLQNKSNAMHLEMKRVNTLLSQNNGAQLVAADDVFLLENDLVRRLEEKKREAIQLEKKVDDTRQSKSDVVEQILACERDIMFWERKLQVARETEMALDPTIGRAEIEKMRKEILFMEQRMTQLQREQKFLIEEMQKLIDHRDVIRTKGKAVTVAAQKNKHGATRLAVEKENTRLFKELNAKRQESRKKEKLIKESLAEMERTAAEVDRTQHEIQQLDKQIEDLQGQIAAAQKERERAEGEKRLRQSNLQRLKEGEAGTYRLSCYPEESATETARLEEGRRAVVNIMQELSGQFPDLAPLLQNLMTGV</sequence>
<dbReference type="VEuPathDB" id="TriTrypDB:Lsey_0073_0030"/>
<protein>
    <recommendedName>
        <fullName evidence="5">BRE1 E3 ubiquitin ligase</fullName>
    </recommendedName>
</protein>
<dbReference type="EMBL" id="LJSK01000073">
    <property type="protein sequence ID" value="KPI87792.1"/>
    <property type="molecule type" value="Genomic_DNA"/>
</dbReference>
<dbReference type="GO" id="GO:0035082">
    <property type="term" value="P:axoneme assembly"/>
    <property type="evidence" value="ECO:0007669"/>
    <property type="project" value="InterPro"/>
</dbReference>
<comment type="caution">
    <text evidence="3">The sequence shown here is derived from an EMBL/GenBank/DDBJ whole genome shotgun (WGS) entry which is preliminary data.</text>
</comment>
<feature type="coiled-coil region" evidence="1">
    <location>
        <begin position="675"/>
        <end position="709"/>
    </location>
</feature>
<dbReference type="GO" id="GO:0005737">
    <property type="term" value="C:cytoplasm"/>
    <property type="evidence" value="ECO:0007669"/>
    <property type="project" value="TreeGrafter"/>
</dbReference>